<dbReference type="InterPro" id="IPR018639">
    <property type="entry name" value="DUF2062"/>
</dbReference>
<evidence type="ECO:0000313" key="3">
    <source>
        <dbReference type="EMBL" id="MEK8126969.1"/>
    </source>
</evidence>
<comment type="caution">
    <text evidence="3">The sequence shown here is derived from an EMBL/GenBank/DDBJ whole genome shotgun (WGS) entry which is preliminary data.</text>
</comment>
<keyword evidence="1" id="KW-0812">Transmembrane</keyword>
<evidence type="ECO:0000256" key="1">
    <source>
        <dbReference type="SAM" id="Phobius"/>
    </source>
</evidence>
<reference evidence="3 4" key="1">
    <citation type="submission" date="2024-04" db="EMBL/GenBank/DDBJ databases">
        <title>draft genome sequnece of Paenibacillus filicis.</title>
        <authorList>
            <person name="Kim D.-U."/>
        </authorList>
    </citation>
    <scope>NUCLEOTIDE SEQUENCE [LARGE SCALE GENOMIC DNA]</scope>
    <source>
        <strain evidence="3 4">KACC14197</strain>
    </source>
</reference>
<sequence>MSKAAKPKAKFQPRAIGRWFKYKYLQLIRAKGGPAMVAMGFSIGLFVEMFTLPTAGLAFFLIFPLVYLLRGSVAAALIGFVFGKIIYIPFSFLHRIIGDLVLPHRVHGNWLHVLPHWLETFIKFNLKLFVGGVIDGLILGLIVFFPIKWTLEWFHQKRKDKRQKRKEQLIVH</sequence>
<feature type="transmembrane region" description="Helical" evidence="1">
    <location>
        <begin position="128"/>
        <end position="151"/>
    </location>
</feature>
<accession>A0ABU9DDM5</accession>
<proteinExistence type="predicted"/>
<keyword evidence="4" id="KW-1185">Reference proteome</keyword>
<keyword evidence="1" id="KW-1133">Transmembrane helix</keyword>
<feature type="transmembrane region" description="Helical" evidence="1">
    <location>
        <begin position="52"/>
        <end position="69"/>
    </location>
</feature>
<feature type="transmembrane region" description="Helical" evidence="1">
    <location>
        <begin position="28"/>
        <end position="46"/>
    </location>
</feature>
<name>A0ABU9DDM5_9BACL</name>
<feature type="domain" description="DUF2062" evidence="2">
    <location>
        <begin position="18"/>
        <end position="158"/>
    </location>
</feature>
<dbReference type="RefSeq" id="WP_341414009.1">
    <property type="nucleotide sequence ID" value="NZ_JBBPCC010000001.1"/>
</dbReference>
<dbReference type="Proteomes" id="UP001469365">
    <property type="component" value="Unassembled WGS sequence"/>
</dbReference>
<evidence type="ECO:0000259" key="2">
    <source>
        <dbReference type="Pfam" id="PF09835"/>
    </source>
</evidence>
<dbReference type="Pfam" id="PF09835">
    <property type="entry name" value="DUF2062"/>
    <property type="match status" value="1"/>
</dbReference>
<protein>
    <submittedName>
        <fullName evidence="3">DUF2062 domain-containing protein</fullName>
    </submittedName>
</protein>
<feature type="transmembrane region" description="Helical" evidence="1">
    <location>
        <begin position="76"/>
        <end position="97"/>
    </location>
</feature>
<gene>
    <name evidence="3" type="ORF">WMW72_03500</name>
</gene>
<keyword evidence="1" id="KW-0472">Membrane</keyword>
<evidence type="ECO:0000313" key="4">
    <source>
        <dbReference type="Proteomes" id="UP001469365"/>
    </source>
</evidence>
<dbReference type="EMBL" id="JBBPCC010000001">
    <property type="protein sequence ID" value="MEK8126969.1"/>
    <property type="molecule type" value="Genomic_DNA"/>
</dbReference>
<organism evidence="3 4">
    <name type="scientific">Paenibacillus filicis</name>
    <dbReference type="NCBI Taxonomy" id="669464"/>
    <lineage>
        <taxon>Bacteria</taxon>
        <taxon>Bacillati</taxon>
        <taxon>Bacillota</taxon>
        <taxon>Bacilli</taxon>
        <taxon>Bacillales</taxon>
        <taxon>Paenibacillaceae</taxon>
        <taxon>Paenibacillus</taxon>
    </lineage>
</organism>